<feature type="compositionally biased region" description="Low complexity" evidence="1">
    <location>
        <begin position="1"/>
        <end position="34"/>
    </location>
</feature>
<proteinExistence type="predicted"/>
<name>A0A3M8A506_9MICO</name>
<accession>A0A3M8A506</accession>
<keyword evidence="3" id="KW-1185">Reference proteome</keyword>
<organism evidence="2 3">
    <name type="scientific">Agromyces tardus</name>
    <dbReference type="NCBI Taxonomy" id="2583849"/>
    <lineage>
        <taxon>Bacteria</taxon>
        <taxon>Bacillati</taxon>
        <taxon>Actinomycetota</taxon>
        <taxon>Actinomycetes</taxon>
        <taxon>Micrococcales</taxon>
        <taxon>Microbacteriaceae</taxon>
        <taxon>Agromyces</taxon>
    </lineage>
</organism>
<feature type="region of interest" description="Disordered" evidence="1">
    <location>
        <begin position="1"/>
        <end position="60"/>
    </location>
</feature>
<feature type="non-terminal residue" evidence="2">
    <location>
        <position position="1"/>
    </location>
</feature>
<evidence type="ECO:0000313" key="3">
    <source>
        <dbReference type="Proteomes" id="UP000275048"/>
    </source>
</evidence>
<protein>
    <submittedName>
        <fullName evidence="2">DNA polymerase III subunit gamma and tau</fullName>
    </submittedName>
</protein>
<dbReference type="EMBL" id="RHHB01000035">
    <property type="protein sequence ID" value="RNB46303.1"/>
    <property type="molecule type" value="Genomic_DNA"/>
</dbReference>
<dbReference type="Proteomes" id="UP000275048">
    <property type="component" value="Unassembled WGS sequence"/>
</dbReference>
<dbReference type="AlphaFoldDB" id="A0A3M8A506"/>
<evidence type="ECO:0000313" key="2">
    <source>
        <dbReference type="EMBL" id="RNB46303.1"/>
    </source>
</evidence>
<reference evidence="2 3" key="1">
    <citation type="submission" date="2018-10" db="EMBL/GenBank/DDBJ databases">
        <title>Isolation, diversity and antibacterial activity of antinobacteria from the wheat rhizosphere soil.</title>
        <authorList>
            <person name="Sun T."/>
        </authorList>
    </citation>
    <scope>NUCLEOTIDE SEQUENCE [LARGE SCALE GENOMIC DNA]</scope>
    <source>
        <strain evidence="2 3">SJ-23</strain>
    </source>
</reference>
<feature type="compositionally biased region" description="Acidic residues" evidence="1">
    <location>
        <begin position="35"/>
        <end position="52"/>
    </location>
</feature>
<comment type="caution">
    <text evidence="2">The sequence shown here is derived from an EMBL/GenBank/DDBJ whole genome shotgun (WGS) entry which is preliminary data.</text>
</comment>
<sequence length="117" mass="11532">EPAAPAAPAATAPAGRRAPATTAAAPAAAPAVDEPPLDPDEADAPPPDEEPPFDPGPEPVIDAVPVAEAAVPNFAAAAPVADGGIQRYGEAVVREVLGATFLEEVEAPPRAGFGERG</sequence>
<evidence type="ECO:0000256" key="1">
    <source>
        <dbReference type="SAM" id="MobiDB-lite"/>
    </source>
</evidence>
<gene>
    <name evidence="2" type="ORF">EDM22_14365</name>
</gene>